<dbReference type="GO" id="GO:0006310">
    <property type="term" value="P:DNA recombination"/>
    <property type="evidence" value="ECO:0007669"/>
    <property type="project" value="UniProtKB-KW"/>
</dbReference>
<dbReference type="InterPro" id="IPR013762">
    <property type="entry name" value="Integrase-like_cat_sf"/>
</dbReference>
<evidence type="ECO:0000259" key="5">
    <source>
        <dbReference type="PROSITE" id="PS51898"/>
    </source>
</evidence>
<keyword evidence="2" id="KW-0238">DNA-binding</keyword>
<name>A0A5C7Y1Z6_9MYCO</name>
<evidence type="ECO:0000313" key="6">
    <source>
        <dbReference type="EMBL" id="TXI55905.1"/>
    </source>
</evidence>
<dbReference type="GO" id="GO:0015074">
    <property type="term" value="P:DNA integration"/>
    <property type="evidence" value="ECO:0007669"/>
    <property type="project" value="InterPro"/>
</dbReference>
<dbReference type="Gene3D" id="1.10.443.10">
    <property type="entry name" value="Intergrase catalytic core"/>
    <property type="match status" value="1"/>
</dbReference>
<dbReference type="PANTHER" id="PTHR30349">
    <property type="entry name" value="PHAGE INTEGRASE-RELATED"/>
    <property type="match status" value="1"/>
</dbReference>
<evidence type="ECO:0000256" key="3">
    <source>
        <dbReference type="ARBA" id="ARBA00023172"/>
    </source>
</evidence>
<comment type="similarity">
    <text evidence="1">Belongs to the 'phage' integrase family.</text>
</comment>
<feature type="domain" description="Tyr recombinase" evidence="5">
    <location>
        <begin position="190"/>
        <end position="394"/>
    </location>
</feature>
<accession>A0A5C7Y1Z6</accession>
<dbReference type="Proteomes" id="UP000321797">
    <property type="component" value="Unassembled WGS sequence"/>
</dbReference>
<dbReference type="Gene3D" id="1.10.150.130">
    <property type="match status" value="1"/>
</dbReference>
<feature type="compositionally biased region" description="Basic residues" evidence="4">
    <location>
        <begin position="399"/>
        <end position="411"/>
    </location>
</feature>
<dbReference type="GO" id="GO:0003677">
    <property type="term" value="F:DNA binding"/>
    <property type="evidence" value="ECO:0007669"/>
    <property type="project" value="UniProtKB-KW"/>
</dbReference>
<evidence type="ECO:0000256" key="2">
    <source>
        <dbReference type="ARBA" id="ARBA00023125"/>
    </source>
</evidence>
<evidence type="ECO:0000313" key="7">
    <source>
        <dbReference type="Proteomes" id="UP000321797"/>
    </source>
</evidence>
<organism evidence="6 7">
    <name type="scientific">Mycolicibacter arupensis</name>
    <dbReference type="NCBI Taxonomy" id="342002"/>
    <lineage>
        <taxon>Bacteria</taxon>
        <taxon>Bacillati</taxon>
        <taxon>Actinomycetota</taxon>
        <taxon>Actinomycetes</taxon>
        <taxon>Mycobacteriales</taxon>
        <taxon>Mycobacteriaceae</taxon>
        <taxon>Mycolicibacter</taxon>
    </lineage>
</organism>
<evidence type="ECO:0000256" key="4">
    <source>
        <dbReference type="SAM" id="MobiDB-lite"/>
    </source>
</evidence>
<reference evidence="6 7" key="1">
    <citation type="submission" date="2018-09" db="EMBL/GenBank/DDBJ databases">
        <title>Metagenome Assembled Genomes from an Advanced Water Purification Facility.</title>
        <authorList>
            <person name="Stamps B.W."/>
            <person name="Spear J.R."/>
        </authorList>
    </citation>
    <scope>NUCLEOTIDE SEQUENCE [LARGE SCALE GENOMIC DNA]</scope>
    <source>
        <strain evidence="6">Bin_29_2</strain>
    </source>
</reference>
<gene>
    <name evidence="6" type="ORF">E6Q54_11795</name>
</gene>
<proteinExistence type="inferred from homology"/>
<keyword evidence="3" id="KW-0233">DNA recombination</keyword>
<dbReference type="InterPro" id="IPR011010">
    <property type="entry name" value="DNA_brk_join_enz"/>
</dbReference>
<dbReference type="PANTHER" id="PTHR30349:SF64">
    <property type="entry name" value="PROPHAGE INTEGRASE INTD-RELATED"/>
    <property type="match status" value="1"/>
</dbReference>
<dbReference type="InterPro" id="IPR002104">
    <property type="entry name" value="Integrase_catalytic"/>
</dbReference>
<comment type="caution">
    <text evidence="6">The sequence shown here is derived from an EMBL/GenBank/DDBJ whole genome shotgun (WGS) entry which is preliminary data.</text>
</comment>
<dbReference type="AlphaFoldDB" id="A0A5C7Y1Z6"/>
<dbReference type="InterPro" id="IPR010998">
    <property type="entry name" value="Integrase_recombinase_N"/>
</dbReference>
<sequence>MGRPALKIGEHGKINREQLEPNKWVAHCYYKGLDGKRKQAERSTPVGMKDRHGLAAEAALEAHLKELLSGGVGSTDDGAVTGGTLVSALLERHLQALRKAGKSRGTLRSYGYRIGYWNDVAGGITVGDCTAGRIERHLVQVEAAHGYTDAKQLRTLLGYALDYAVRDNVVTYNPARSTKPLPKPPSEPKNAAQPLDPAVLPEVMKALLSSESCAKKDLTDPILMHLATGLRVSEVLGFLWTDFDSESKTITPTGRIVWDKGVGVLRVPITRNSHKGTAEVIDLPDYAVDMLLARAQEERPNQLGLVFPSSVGTMRDPSNFASQWRGVRDDLEHLAGTTGHTFRKTLSDLTADKGNPRMAADVLGHKDVSTTLRHYLSKGRRHPEVAKWNQEAVTGKPAKGTRKPRQPKKSA</sequence>
<dbReference type="PROSITE" id="PS51898">
    <property type="entry name" value="TYR_RECOMBINASE"/>
    <property type="match status" value="1"/>
</dbReference>
<dbReference type="Pfam" id="PF00589">
    <property type="entry name" value="Phage_integrase"/>
    <property type="match status" value="1"/>
</dbReference>
<protein>
    <submittedName>
        <fullName evidence="6">Site-specific integrase</fullName>
    </submittedName>
</protein>
<dbReference type="RefSeq" id="WP_276760718.1">
    <property type="nucleotide sequence ID" value="NZ_SSGD01000061.1"/>
</dbReference>
<evidence type="ECO:0000256" key="1">
    <source>
        <dbReference type="ARBA" id="ARBA00008857"/>
    </source>
</evidence>
<dbReference type="InterPro" id="IPR050090">
    <property type="entry name" value="Tyrosine_recombinase_XerCD"/>
</dbReference>
<dbReference type="EMBL" id="SSGD01000061">
    <property type="protein sequence ID" value="TXI55905.1"/>
    <property type="molecule type" value="Genomic_DNA"/>
</dbReference>
<feature type="region of interest" description="Disordered" evidence="4">
    <location>
        <begin position="377"/>
        <end position="411"/>
    </location>
</feature>
<dbReference type="SUPFAM" id="SSF56349">
    <property type="entry name" value="DNA breaking-rejoining enzymes"/>
    <property type="match status" value="1"/>
</dbReference>